<gene>
    <name evidence="5" type="ORF">GCM10023196_048560</name>
</gene>
<protein>
    <recommendedName>
        <fullName evidence="4">Alpha/beta hydrolase fold-3 domain-containing protein</fullName>
    </recommendedName>
</protein>
<keyword evidence="2" id="KW-0378">Hydrolase</keyword>
<dbReference type="SUPFAM" id="SSF53474">
    <property type="entry name" value="alpha/beta-Hydrolases"/>
    <property type="match status" value="1"/>
</dbReference>
<dbReference type="PANTHER" id="PTHR48081">
    <property type="entry name" value="AB HYDROLASE SUPERFAMILY PROTEIN C4A8.06C"/>
    <property type="match status" value="1"/>
</dbReference>
<evidence type="ECO:0000256" key="2">
    <source>
        <dbReference type="ARBA" id="ARBA00022801"/>
    </source>
</evidence>
<evidence type="ECO:0000313" key="6">
    <source>
        <dbReference type="Proteomes" id="UP001501442"/>
    </source>
</evidence>
<organism evidence="5 6">
    <name type="scientific">Actinoallomurus vinaceus</name>
    <dbReference type="NCBI Taxonomy" id="1080074"/>
    <lineage>
        <taxon>Bacteria</taxon>
        <taxon>Bacillati</taxon>
        <taxon>Actinomycetota</taxon>
        <taxon>Actinomycetes</taxon>
        <taxon>Streptosporangiales</taxon>
        <taxon>Thermomonosporaceae</taxon>
        <taxon>Actinoallomurus</taxon>
    </lineage>
</organism>
<evidence type="ECO:0000313" key="5">
    <source>
        <dbReference type="EMBL" id="GAA4629132.1"/>
    </source>
</evidence>
<dbReference type="Proteomes" id="UP001501442">
    <property type="component" value="Unassembled WGS sequence"/>
</dbReference>
<comment type="similarity">
    <text evidence="1">Belongs to the 'GDXG' lipolytic enzyme family.</text>
</comment>
<evidence type="ECO:0000256" key="3">
    <source>
        <dbReference type="SAM" id="Coils"/>
    </source>
</evidence>
<keyword evidence="6" id="KW-1185">Reference proteome</keyword>
<dbReference type="EMBL" id="BAABHK010000006">
    <property type="protein sequence ID" value="GAA4629132.1"/>
    <property type="molecule type" value="Genomic_DNA"/>
</dbReference>
<accession>A0ABP8UG66</accession>
<proteinExistence type="inferred from homology"/>
<evidence type="ECO:0000256" key="1">
    <source>
        <dbReference type="ARBA" id="ARBA00010515"/>
    </source>
</evidence>
<dbReference type="Pfam" id="PF07859">
    <property type="entry name" value="Abhydrolase_3"/>
    <property type="match status" value="1"/>
</dbReference>
<dbReference type="InterPro" id="IPR050300">
    <property type="entry name" value="GDXG_lipolytic_enzyme"/>
</dbReference>
<evidence type="ECO:0000259" key="4">
    <source>
        <dbReference type="Pfam" id="PF07859"/>
    </source>
</evidence>
<dbReference type="Gene3D" id="3.40.50.1820">
    <property type="entry name" value="alpha/beta hydrolase"/>
    <property type="match status" value="1"/>
</dbReference>
<comment type="caution">
    <text evidence="5">The sequence shown here is derived from an EMBL/GenBank/DDBJ whole genome shotgun (WGS) entry which is preliminary data.</text>
</comment>
<dbReference type="InterPro" id="IPR029058">
    <property type="entry name" value="AB_hydrolase_fold"/>
</dbReference>
<sequence length="351" mass="37295">MVVFEVISSRTQAAPAGVTGSSRPAVALAGALRLGFRPIADRLPERYALSLLRAALDTGARLLRPDPTVTIVELDDLADESVDLLPGEWVLPAEPGDGAILYLHGGGFASGSPSTHRAITGRLAADTGLPVLVPEYRLAPEHPFPAAFEDGLDAYRWLLDQGIPSSKIVVVGDSSGGHLAAAVVGEACRLGLPSPAGVVLFSPWVDLTCELSALGDRECRDPFISPELAQHFGRLYVGDEDWSDPRLSLLDLAGLDLPPFLVQVGGVEALRADSERLAEALTEAGTSCDLQVWPGQMHVFQFFNRILPEAGSAMAEAARFVRSRVDAADEALEELAEAVDEIFEEALDEAA</sequence>
<feature type="domain" description="Alpha/beta hydrolase fold-3" evidence="4">
    <location>
        <begin position="100"/>
        <end position="301"/>
    </location>
</feature>
<dbReference type="InterPro" id="IPR002168">
    <property type="entry name" value="Lipase_GDXG_HIS_AS"/>
</dbReference>
<dbReference type="InterPro" id="IPR013094">
    <property type="entry name" value="AB_hydrolase_3"/>
</dbReference>
<reference evidence="6" key="1">
    <citation type="journal article" date="2019" name="Int. J. Syst. Evol. Microbiol.">
        <title>The Global Catalogue of Microorganisms (GCM) 10K type strain sequencing project: providing services to taxonomists for standard genome sequencing and annotation.</title>
        <authorList>
            <consortium name="The Broad Institute Genomics Platform"/>
            <consortium name="The Broad Institute Genome Sequencing Center for Infectious Disease"/>
            <person name="Wu L."/>
            <person name="Ma J."/>
        </authorList>
    </citation>
    <scope>NUCLEOTIDE SEQUENCE [LARGE SCALE GENOMIC DNA]</scope>
    <source>
        <strain evidence="6">JCM 17939</strain>
    </source>
</reference>
<feature type="coiled-coil region" evidence="3">
    <location>
        <begin position="318"/>
        <end position="345"/>
    </location>
</feature>
<keyword evidence="3" id="KW-0175">Coiled coil</keyword>
<dbReference type="PANTHER" id="PTHR48081:SF30">
    <property type="entry name" value="ACETYL-HYDROLASE LIPR-RELATED"/>
    <property type="match status" value="1"/>
</dbReference>
<dbReference type="RefSeq" id="WP_345433258.1">
    <property type="nucleotide sequence ID" value="NZ_BAABHK010000006.1"/>
</dbReference>
<name>A0ABP8UG66_9ACTN</name>
<dbReference type="PROSITE" id="PS01173">
    <property type="entry name" value="LIPASE_GDXG_HIS"/>
    <property type="match status" value="1"/>
</dbReference>